<feature type="compositionally biased region" description="Pro residues" evidence="1">
    <location>
        <begin position="112"/>
        <end position="123"/>
    </location>
</feature>
<feature type="region of interest" description="Disordered" evidence="1">
    <location>
        <begin position="48"/>
        <end position="67"/>
    </location>
</feature>
<dbReference type="RefSeq" id="WP_183967809.1">
    <property type="nucleotide sequence ID" value="NZ_BAABEW010000025.1"/>
</dbReference>
<dbReference type="Proteomes" id="UP000532440">
    <property type="component" value="Unassembled WGS sequence"/>
</dbReference>
<protein>
    <recommendedName>
        <fullName evidence="5">DUF2946 domain-containing protein</fullName>
    </recommendedName>
</protein>
<dbReference type="EMBL" id="JACHGB010000004">
    <property type="protein sequence ID" value="MBB5272413.1"/>
    <property type="molecule type" value="Genomic_DNA"/>
</dbReference>
<evidence type="ECO:0000256" key="1">
    <source>
        <dbReference type="SAM" id="MobiDB-lite"/>
    </source>
</evidence>
<evidence type="ECO:0008006" key="5">
    <source>
        <dbReference type="Google" id="ProtNLM"/>
    </source>
</evidence>
<proteinExistence type="predicted"/>
<gene>
    <name evidence="3" type="ORF">HNQ70_002427</name>
</gene>
<sequence>MFRGNALRPGAWLALLALVSSLLAPLAGQARTVGLDQALSLAVCSAGGLPGPVDDAPPPGTHQGGPACAYCQTGPAALPDTHGQRLGPPETRALLQISLRPEPGVLSKSAWPPLPARGPPRPA</sequence>
<keyword evidence="4" id="KW-1185">Reference proteome</keyword>
<dbReference type="InterPro" id="IPR021333">
    <property type="entry name" value="DUF2946"/>
</dbReference>
<dbReference type="AlphaFoldDB" id="A0A7W8M925"/>
<dbReference type="Pfam" id="PF11162">
    <property type="entry name" value="DUF2946"/>
    <property type="match status" value="1"/>
</dbReference>
<reference evidence="3 4" key="1">
    <citation type="submission" date="2020-08" db="EMBL/GenBank/DDBJ databases">
        <title>Genomic Encyclopedia of Type Strains, Phase IV (KMG-IV): sequencing the most valuable type-strain genomes for metagenomic binning, comparative biology and taxonomic classification.</title>
        <authorList>
            <person name="Goeker M."/>
        </authorList>
    </citation>
    <scope>NUCLEOTIDE SEQUENCE [LARGE SCALE GENOMIC DNA]</scope>
    <source>
        <strain evidence="3 4">DSM 29781</strain>
    </source>
</reference>
<feature type="chain" id="PRO_5030746863" description="DUF2946 domain-containing protein" evidence="2">
    <location>
        <begin position="31"/>
        <end position="123"/>
    </location>
</feature>
<feature type="signal peptide" evidence="2">
    <location>
        <begin position="1"/>
        <end position="30"/>
    </location>
</feature>
<evidence type="ECO:0000256" key="2">
    <source>
        <dbReference type="SAM" id="SignalP"/>
    </source>
</evidence>
<organism evidence="3 4">
    <name type="scientific">Quisquiliibacterium transsilvanicum</name>
    <dbReference type="NCBI Taxonomy" id="1549638"/>
    <lineage>
        <taxon>Bacteria</taxon>
        <taxon>Pseudomonadati</taxon>
        <taxon>Pseudomonadota</taxon>
        <taxon>Betaproteobacteria</taxon>
        <taxon>Burkholderiales</taxon>
        <taxon>Burkholderiaceae</taxon>
        <taxon>Quisquiliibacterium</taxon>
    </lineage>
</organism>
<evidence type="ECO:0000313" key="3">
    <source>
        <dbReference type="EMBL" id="MBB5272413.1"/>
    </source>
</evidence>
<name>A0A7W8M925_9BURK</name>
<evidence type="ECO:0000313" key="4">
    <source>
        <dbReference type="Proteomes" id="UP000532440"/>
    </source>
</evidence>
<accession>A0A7W8M925</accession>
<keyword evidence="2" id="KW-0732">Signal</keyword>
<feature type="region of interest" description="Disordered" evidence="1">
    <location>
        <begin position="99"/>
        <end position="123"/>
    </location>
</feature>
<comment type="caution">
    <text evidence="3">The sequence shown here is derived from an EMBL/GenBank/DDBJ whole genome shotgun (WGS) entry which is preliminary data.</text>
</comment>